<evidence type="ECO:0000256" key="1">
    <source>
        <dbReference type="SAM" id="MobiDB-lite"/>
    </source>
</evidence>
<keyword evidence="3" id="KW-1185">Reference proteome</keyword>
<comment type="caution">
    <text evidence="2">The sequence shown here is derived from an EMBL/GenBank/DDBJ whole genome shotgun (WGS) entry which is preliminary data.</text>
</comment>
<sequence length="347" mass="35481">MDGPPTKPPRRQRRPPARGAKAGGVRPAPRLLAPPQPGRYPIVTEAGRLLGDAVREALGALQSRVSVGVLGRAAAGKSLLAAQLVGQAEQRGAAGIAAWVGGGGAVVVDSPPVLATAGCDVRWAPRHAPRRAAGRIRDLQIALLLLLICDPLVVLVAPGPGVDAELARLVAAAAALARGVPGFAPPRAPGSGPAARGCRLHIVARSPGPDRAALARAYEAATNVAVAGVSAVPRRAEPPDAGARPPFLAIAAAWDSDRPLYPLRALKAAAARAVVPAAVLGPARPPAPDFDQCVHALRAELLAPRPAPRVDWAAACVRAWDSIRRSDQLLRVACAPGPWPPEATVPG</sequence>
<dbReference type="Proteomes" id="UP001140217">
    <property type="component" value="Unassembled WGS sequence"/>
</dbReference>
<reference evidence="2" key="1">
    <citation type="submission" date="2022-07" db="EMBL/GenBank/DDBJ databases">
        <title>Phylogenomic reconstructions and comparative analyses of Kickxellomycotina fungi.</title>
        <authorList>
            <person name="Reynolds N.K."/>
            <person name="Stajich J.E."/>
            <person name="Barry K."/>
            <person name="Grigoriev I.V."/>
            <person name="Crous P."/>
            <person name="Smith M.E."/>
        </authorList>
    </citation>
    <scope>NUCLEOTIDE SEQUENCE</scope>
    <source>
        <strain evidence="2">NBRC 105414</strain>
    </source>
</reference>
<evidence type="ECO:0000313" key="2">
    <source>
        <dbReference type="EMBL" id="KAJ2780957.1"/>
    </source>
</evidence>
<proteinExistence type="predicted"/>
<feature type="region of interest" description="Disordered" evidence="1">
    <location>
        <begin position="1"/>
        <end position="38"/>
    </location>
</feature>
<feature type="compositionally biased region" description="Low complexity" evidence="1">
    <location>
        <begin position="17"/>
        <end position="31"/>
    </location>
</feature>
<accession>A0A9W8HFJ4</accession>
<dbReference type="OrthoDB" id="79514at2759"/>
<name>A0A9W8HFJ4_9FUNG</name>
<organism evidence="2 3">
    <name type="scientific">Coemansia javaensis</name>
    <dbReference type="NCBI Taxonomy" id="2761396"/>
    <lineage>
        <taxon>Eukaryota</taxon>
        <taxon>Fungi</taxon>
        <taxon>Fungi incertae sedis</taxon>
        <taxon>Zoopagomycota</taxon>
        <taxon>Kickxellomycotina</taxon>
        <taxon>Kickxellomycetes</taxon>
        <taxon>Kickxellales</taxon>
        <taxon>Kickxellaceae</taxon>
        <taxon>Coemansia</taxon>
    </lineage>
</organism>
<evidence type="ECO:0000313" key="3">
    <source>
        <dbReference type="Proteomes" id="UP001140217"/>
    </source>
</evidence>
<dbReference type="AlphaFoldDB" id="A0A9W8HFJ4"/>
<gene>
    <name evidence="2" type="ORF">H4R18_003155</name>
</gene>
<dbReference type="EMBL" id="JANBUL010000119">
    <property type="protein sequence ID" value="KAJ2780957.1"/>
    <property type="molecule type" value="Genomic_DNA"/>
</dbReference>
<protein>
    <submittedName>
        <fullName evidence="2">Uncharacterized protein</fullName>
    </submittedName>
</protein>